<dbReference type="EMBL" id="LT796768">
    <property type="protein sequence ID" value="SKB09952.1"/>
    <property type="molecule type" value="Genomic_DNA"/>
</dbReference>
<keyword evidence="6" id="KW-0653">Protein transport</keyword>
<evidence type="ECO:0000256" key="1">
    <source>
        <dbReference type="ARBA" id="ARBA00004162"/>
    </source>
</evidence>
<keyword evidence="3" id="KW-0813">Transport</keyword>
<dbReference type="SMART" id="SM01323">
    <property type="entry name" value="YajC"/>
    <property type="match status" value="1"/>
</dbReference>
<keyword evidence="9 10" id="KW-0472">Membrane</keyword>
<evidence type="ECO:0000256" key="8">
    <source>
        <dbReference type="ARBA" id="ARBA00023010"/>
    </source>
</evidence>
<evidence type="ECO:0000256" key="5">
    <source>
        <dbReference type="ARBA" id="ARBA00022692"/>
    </source>
</evidence>
<protein>
    <submittedName>
        <fullName evidence="11">Preprotein translocase subunit YajC</fullName>
    </submittedName>
</protein>
<organism evidence="11 12">
    <name type="scientific">Aeromicrobium choanae</name>
    <dbReference type="NCBI Taxonomy" id="1736691"/>
    <lineage>
        <taxon>Bacteria</taxon>
        <taxon>Bacillati</taxon>
        <taxon>Actinomycetota</taxon>
        <taxon>Actinomycetes</taxon>
        <taxon>Propionibacteriales</taxon>
        <taxon>Nocardioidaceae</taxon>
        <taxon>Aeromicrobium</taxon>
    </lineage>
</organism>
<dbReference type="Proteomes" id="UP000191040">
    <property type="component" value="Chromosome I"/>
</dbReference>
<name>A0A1T4Z7F2_9ACTN</name>
<keyword evidence="7 10" id="KW-1133">Transmembrane helix</keyword>
<evidence type="ECO:0000256" key="6">
    <source>
        <dbReference type="ARBA" id="ARBA00022927"/>
    </source>
</evidence>
<evidence type="ECO:0000256" key="3">
    <source>
        <dbReference type="ARBA" id="ARBA00022448"/>
    </source>
</evidence>
<evidence type="ECO:0000256" key="10">
    <source>
        <dbReference type="SAM" id="Phobius"/>
    </source>
</evidence>
<reference evidence="12" key="1">
    <citation type="submission" date="2017-02" db="EMBL/GenBank/DDBJ databases">
        <authorList>
            <person name="Varghese N."/>
            <person name="Submissions S."/>
        </authorList>
    </citation>
    <scope>NUCLEOTIDE SEQUENCE [LARGE SCALE GENOMIC DNA]</scope>
    <source>
        <strain evidence="12">9H-4</strain>
    </source>
</reference>
<keyword evidence="4" id="KW-1003">Cell membrane</keyword>
<feature type="transmembrane region" description="Helical" evidence="10">
    <location>
        <begin position="6"/>
        <end position="24"/>
    </location>
</feature>
<evidence type="ECO:0000313" key="12">
    <source>
        <dbReference type="Proteomes" id="UP000191040"/>
    </source>
</evidence>
<dbReference type="NCBIfam" id="TIGR00739">
    <property type="entry name" value="yajC"/>
    <property type="match status" value="1"/>
</dbReference>
<dbReference type="GO" id="GO:0005886">
    <property type="term" value="C:plasma membrane"/>
    <property type="evidence" value="ECO:0007669"/>
    <property type="project" value="UniProtKB-SubCell"/>
</dbReference>
<evidence type="ECO:0000256" key="7">
    <source>
        <dbReference type="ARBA" id="ARBA00022989"/>
    </source>
</evidence>
<dbReference type="Pfam" id="PF02699">
    <property type="entry name" value="YajC"/>
    <property type="match status" value="1"/>
</dbReference>
<gene>
    <name evidence="11" type="ORF">SAMN06295964_2987</name>
</gene>
<evidence type="ECO:0000313" key="11">
    <source>
        <dbReference type="EMBL" id="SKB09952.1"/>
    </source>
</evidence>
<keyword evidence="12" id="KW-1185">Reference proteome</keyword>
<dbReference type="PANTHER" id="PTHR33909:SF1">
    <property type="entry name" value="SEC TRANSLOCON ACCESSORY COMPLEX SUBUNIT YAJC"/>
    <property type="match status" value="1"/>
</dbReference>
<sequence length="95" mass="10332">MTFADFLPLILLALVFFLLIIRPMRERQKQYSALRQMQSALQPGARVMISSGIHGTISTIDDETVGLEIAPGVIVTVARAAVAEVVDPEVIDPQA</sequence>
<evidence type="ECO:0000256" key="9">
    <source>
        <dbReference type="ARBA" id="ARBA00023136"/>
    </source>
</evidence>
<keyword evidence="8" id="KW-0811">Translocation</keyword>
<comment type="similarity">
    <text evidence="2">Belongs to the YajC family.</text>
</comment>
<accession>A0A1T4Z7F2</accession>
<comment type="subcellular location">
    <subcellularLocation>
        <location evidence="1">Cell membrane</location>
        <topology evidence="1">Single-pass membrane protein</topology>
    </subcellularLocation>
</comment>
<dbReference type="InterPro" id="IPR003849">
    <property type="entry name" value="Preprotein_translocase_YajC"/>
</dbReference>
<dbReference type="STRING" id="1736691.SAMN06295964_2987"/>
<dbReference type="RefSeq" id="WP_172806382.1">
    <property type="nucleotide sequence ID" value="NZ_LT796768.1"/>
</dbReference>
<evidence type="ECO:0000256" key="4">
    <source>
        <dbReference type="ARBA" id="ARBA00022475"/>
    </source>
</evidence>
<proteinExistence type="inferred from homology"/>
<keyword evidence="5 10" id="KW-0812">Transmembrane</keyword>
<evidence type="ECO:0000256" key="2">
    <source>
        <dbReference type="ARBA" id="ARBA00006742"/>
    </source>
</evidence>
<dbReference type="GO" id="GO:0015031">
    <property type="term" value="P:protein transport"/>
    <property type="evidence" value="ECO:0007669"/>
    <property type="project" value="UniProtKB-KW"/>
</dbReference>
<dbReference type="AlphaFoldDB" id="A0A1T4Z7F2"/>
<dbReference type="PANTHER" id="PTHR33909">
    <property type="entry name" value="SEC TRANSLOCON ACCESSORY COMPLEX SUBUNIT YAJC"/>
    <property type="match status" value="1"/>
</dbReference>